<feature type="non-terminal residue" evidence="1">
    <location>
        <position position="1"/>
    </location>
</feature>
<name>A0A2K3M4L5_TRIPR</name>
<comment type="caution">
    <text evidence="1">The sequence shown here is derived from an EMBL/GenBank/DDBJ whole genome shotgun (WGS) entry which is preliminary data.</text>
</comment>
<proteinExistence type="predicted"/>
<organism evidence="1 2">
    <name type="scientific">Trifolium pratense</name>
    <name type="common">Red clover</name>
    <dbReference type="NCBI Taxonomy" id="57577"/>
    <lineage>
        <taxon>Eukaryota</taxon>
        <taxon>Viridiplantae</taxon>
        <taxon>Streptophyta</taxon>
        <taxon>Embryophyta</taxon>
        <taxon>Tracheophyta</taxon>
        <taxon>Spermatophyta</taxon>
        <taxon>Magnoliopsida</taxon>
        <taxon>eudicotyledons</taxon>
        <taxon>Gunneridae</taxon>
        <taxon>Pentapetalae</taxon>
        <taxon>rosids</taxon>
        <taxon>fabids</taxon>
        <taxon>Fabales</taxon>
        <taxon>Fabaceae</taxon>
        <taxon>Papilionoideae</taxon>
        <taxon>50 kb inversion clade</taxon>
        <taxon>NPAAA clade</taxon>
        <taxon>Hologalegina</taxon>
        <taxon>IRL clade</taxon>
        <taxon>Trifolieae</taxon>
        <taxon>Trifolium</taxon>
    </lineage>
</organism>
<dbReference type="EMBL" id="ASHM01049439">
    <property type="protein sequence ID" value="PNX85719.1"/>
    <property type="molecule type" value="Genomic_DNA"/>
</dbReference>
<accession>A0A2K3M4L5</accession>
<protein>
    <submittedName>
        <fullName evidence="1">Uncharacterized protein</fullName>
    </submittedName>
</protein>
<evidence type="ECO:0000313" key="2">
    <source>
        <dbReference type="Proteomes" id="UP000236291"/>
    </source>
</evidence>
<dbReference type="Proteomes" id="UP000236291">
    <property type="component" value="Unassembled WGS sequence"/>
</dbReference>
<dbReference type="AlphaFoldDB" id="A0A2K3M4L5"/>
<gene>
    <name evidence="1" type="ORF">L195_g041793</name>
</gene>
<reference evidence="1 2" key="1">
    <citation type="journal article" date="2014" name="Am. J. Bot.">
        <title>Genome assembly and annotation for red clover (Trifolium pratense; Fabaceae).</title>
        <authorList>
            <person name="Istvanek J."/>
            <person name="Jaros M."/>
            <person name="Krenek A."/>
            <person name="Repkova J."/>
        </authorList>
    </citation>
    <scope>NUCLEOTIDE SEQUENCE [LARGE SCALE GENOMIC DNA]</scope>
    <source>
        <strain evidence="2">cv. Tatra</strain>
        <tissue evidence="1">Young leaves</tissue>
    </source>
</reference>
<evidence type="ECO:0000313" key="1">
    <source>
        <dbReference type="EMBL" id="PNX85719.1"/>
    </source>
</evidence>
<reference evidence="1 2" key="2">
    <citation type="journal article" date="2017" name="Front. Plant Sci.">
        <title>Gene Classification and Mining of Molecular Markers Useful in Red Clover (Trifolium pratense) Breeding.</title>
        <authorList>
            <person name="Istvanek J."/>
            <person name="Dluhosova J."/>
            <person name="Dluhos P."/>
            <person name="Patkova L."/>
            <person name="Nedelnik J."/>
            <person name="Repkova J."/>
        </authorList>
    </citation>
    <scope>NUCLEOTIDE SEQUENCE [LARGE SCALE GENOMIC DNA]</scope>
    <source>
        <strain evidence="2">cv. Tatra</strain>
        <tissue evidence="1">Young leaves</tissue>
    </source>
</reference>
<sequence length="27" mass="3190">FDSRKIVELLEEEDIVGRLKGKEEKDN</sequence>